<evidence type="ECO:0000313" key="1">
    <source>
        <dbReference type="EMBL" id="QOX65901.1"/>
    </source>
</evidence>
<name>A0ACD1AHS8_9FIRM</name>
<reference evidence="1" key="1">
    <citation type="submission" date="2019-08" db="EMBL/GenBank/DDBJ databases">
        <title>Genome sequence of Clostridiales bacterium MT110.</title>
        <authorList>
            <person name="Cao J."/>
        </authorList>
    </citation>
    <scope>NUCLEOTIDE SEQUENCE</scope>
    <source>
        <strain evidence="1">MT110</strain>
    </source>
</reference>
<protein>
    <submittedName>
        <fullName evidence="1">Uncharacterized protein</fullName>
    </submittedName>
</protein>
<dbReference type="Proteomes" id="UP000594014">
    <property type="component" value="Chromosome"/>
</dbReference>
<organism evidence="1 2">
    <name type="scientific">Anoxybacterium hadale</name>
    <dbReference type="NCBI Taxonomy" id="3408580"/>
    <lineage>
        <taxon>Bacteria</taxon>
        <taxon>Bacillati</taxon>
        <taxon>Bacillota</taxon>
        <taxon>Clostridia</taxon>
        <taxon>Peptostreptococcales</taxon>
        <taxon>Anaerovoracaceae</taxon>
        <taxon>Anoxybacterium</taxon>
    </lineage>
</organism>
<keyword evidence="2" id="KW-1185">Reference proteome</keyword>
<sequence length="131" mass="14690">MNLLGIFDLILALGAICAGIMMVSSKMVFSVFPREWILKVPFESWFVPGIIAIVVFGVGNLMAAFFSFKKNSNRPWLFSAFMGGIFFISILFQVIILGEWYLATLEFLIFSILQISLSIYCVGGDRKQDIA</sequence>
<accession>A0ACD1AHS8</accession>
<proteinExistence type="predicted"/>
<gene>
    <name evidence="1" type="ORF">FRZ06_10305</name>
</gene>
<evidence type="ECO:0000313" key="2">
    <source>
        <dbReference type="Proteomes" id="UP000594014"/>
    </source>
</evidence>
<dbReference type="EMBL" id="CP042469">
    <property type="protein sequence ID" value="QOX65901.1"/>
    <property type="molecule type" value="Genomic_DNA"/>
</dbReference>